<proteinExistence type="inferred from homology"/>
<keyword evidence="12 17" id="KW-0456">Lyase</keyword>
<keyword evidence="11" id="KW-0472">Membrane</keyword>
<dbReference type="InterPro" id="IPR002129">
    <property type="entry name" value="PyrdxlP-dep_de-COase"/>
</dbReference>
<dbReference type="Gene3D" id="6.10.140.2150">
    <property type="match status" value="1"/>
</dbReference>
<dbReference type="GO" id="GO:0008117">
    <property type="term" value="F:sphinganine-1-phosphate aldolase activity"/>
    <property type="evidence" value="ECO:0007669"/>
    <property type="project" value="UniProtKB-EC"/>
</dbReference>
<gene>
    <name evidence="18" type="ORF">B0I71DRAFT_128943</name>
</gene>
<dbReference type="InterPro" id="IPR050477">
    <property type="entry name" value="GrpII_AminoAcid_Decarb"/>
</dbReference>
<evidence type="ECO:0000313" key="18">
    <source>
        <dbReference type="EMBL" id="RDW27534.1"/>
    </source>
</evidence>
<dbReference type="InterPro" id="IPR015422">
    <property type="entry name" value="PyrdxlP-dep_Trfase_small"/>
</dbReference>
<evidence type="ECO:0000256" key="14">
    <source>
        <dbReference type="ARBA" id="ARBA00038965"/>
    </source>
</evidence>
<dbReference type="GO" id="GO:0016740">
    <property type="term" value="F:transferase activity"/>
    <property type="evidence" value="ECO:0007669"/>
    <property type="project" value="UniProtKB-KW"/>
</dbReference>
<dbReference type="GO" id="GO:0005789">
    <property type="term" value="C:endoplasmic reticulum membrane"/>
    <property type="evidence" value="ECO:0007669"/>
    <property type="project" value="UniProtKB-SubCell"/>
</dbReference>
<name>A0A371CB60_YARLL</name>
<evidence type="ECO:0000256" key="6">
    <source>
        <dbReference type="ARBA" id="ARBA00022824"/>
    </source>
</evidence>
<evidence type="ECO:0000256" key="8">
    <source>
        <dbReference type="ARBA" id="ARBA00022919"/>
    </source>
</evidence>
<evidence type="ECO:0000256" key="13">
    <source>
        <dbReference type="ARBA" id="ARBA00038302"/>
    </source>
</evidence>
<evidence type="ECO:0000256" key="4">
    <source>
        <dbReference type="ARBA" id="ARBA00004991"/>
    </source>
</evidence>
<evidence type="ECO:0000256" key="3">
    <source>
        <dbReference type="ARBA" id="ARBA00004760"/>
    </source>
</evidence>
<dbReference type="OrthoDB" id="10254570at2759"/>
<dbReference type="VEuPathDB" id="FungiDB:YALI1_E33278g"/>
<evidence type="ECO:0000256" key="9">
    <source>
        <dbReference type="ARBA" id="ARBA00022989"/>
    </source>
</evidence>
<dbReference type="SUPFAM" id="SSF53383">
    <property type="entry name" value="PLP-dependent transferases"/>
    <property type="match status" value="1"/>
</dbReference>
<dbReference type="InterPro" id="IPR015424">
    <property type="entry name" value="PyrdxlP-dep_Trfase"/>
</dbReference>
<dbReference type="GO" id="GO:0030149">
    <property type="term" value="P:sphingolipid catabolic process"/>
    <property type="evidence" value="ECO:0007669"/>
    <property type="project" value="TreeGrafter"/>
</dbReference>
<evidence type="ECO:0000256" key="11">
    <source>
        <dbReference type="ARBA" id="ARBA00023136"/>
    </source>
</evidence>
<evidence type="ECO:0000256" key="15">
    <source>
        <dbReference type="ARBA" id="ARBA00042568"/>
    </source>
</evidence>
<keyword evidence="10" id="KW-0443">Lipid metabolism</keyword>
<comment type="pathway">
    <text evidence="3">Lipid metabolism; sphingolipid metabolism.</text>
</comment>
<evidence type="ECO:0000256" key="10">
    <source>
        <dbReference type="ARBA" id="ARBA00023098"/>
    </source>
</evidence>
<keyword evidence="18" id="KW-0808">Transferase</keyword>
<dbReference type="FunFam" id="3.40.640.10:FF:000020">
    <property type="entry name" value="sphingosine-1-phosphate lyase 1"/>
    <property type="match status" value="1"/>
</dbReference>
<evidence type="ECO:0000313" key="19">
    <source>
        <dbReference type="Proteomes" id="UP000256601"/>
    </source>
</evidence>
<evidence type="ECO:0000256" key="1">
    <source>
        <dbReference type="ARBA" id="ARBA00001933"/>
    </source>
</evidence>
<keyword evidence="9" id="KW-1133">Transmembrane helix</keyword>
<organism evidence="18 19">
    <name type="scientific">Yarrowia lipolytica</name>
    <name type="common">Candida lipolytica</name>
    <dbReference type="NCBI Taxonomy" id="4952"/>
    <lineage>
        <taxon>Eukaryota</taxon>
        <taxon>Fungi</taxon>
        <taxon>Dikarya</taxon>
        <taxon>Ascomycota</taxon>
        <taxon>Saccharomycotina</taxon>
        <taxon>Dipodascomycetes</taxon>
        <taxon>Dipodascales</taxon>
        <taxon>Dipodascales incertae sedis</taxon>
        <taxon>Yarrowia</taxon>
    </lineage>
</organism>
<feature type="modified residue" description="N6-(pyridoxal phosphate)lysine" evidence="16">
    <location>
        <position position="379"/>
    </location>
</feature>
<dbReference type="VEuPathDB" id="FungiDB:YALI0_E28237g"/>
<sequence>MAIPHLECLQKCVHELHALLHQHYHEFQASPVAYLHSKHDCVRAEVIEHFQNATTYEKFRDAVFIVVILTALGNFLSFIHTIFADGLQNTFRFHARKVTKKILDIPFIKAKIDKETGVVIEKIQNDIIVRMPGTQIFGTLPAEGMTNTEVITEMSKYHDMKRTFWEKGRVSGAVYHGGKELTDLQSEAFSQFTVANQLHPDVFPGVRKMESEVVAMVLALFHGPEGSCGTSTSGGTESLLLTSLAAKMKAYNERGVTHPEIIAPITVHAGFDKAAYYFGMKLRHAPVDPKTMKVDLKAVRRMVTRNTVLLVGSAPNFPHGIIDDIEGLSDIALKHKIPLHVDACLGSFIVPYLERAGFDKILFDFRVPGVTSISCDTHKYGFAPKGSSIIMYRTPELRHYQYFVAPDWTGGIYGSPTLAGSRPGAIMVGCWATMLSVGDNGYLESCKEIVGAARKFRKAVDEEIPDLQIIGDPRASVIAFGSDSVNIYDLSDAMSKKGWHLSTLQNPPAAHVAFTKPAVAAVDDLVSDLKSCIIEMKKAGNTKVEDGTAAFYGVAGSIKTAGVADRLVCGFLDGLYKL</sequence>
<evidence type="ECO:0000256" key="2">
    <source>
        <dbReference type="ARBA" id="ARBA00004389"/>
    </source>
</evidence>
<dbReference type="GO" id="GO:0019752">
    <property type="term" value="P:carboxylic acid metabolic process"/>
    <property type="evidence" value="ECO:0007669"/>
    <property type="project" value="InterPro"/>
</dbReference>
<dbReference type="PANTHER" id="PTHR42735:SF6">
    <property type="entry name" value="SPHINGOSINE-1-PHOSPHATE LYASE 1"/>
    <property type="match status" value="1"/>
</dbReference>
<dbReference type="PANTHER" id="PTHR42735">
    <property type="match status" value="1"/>
</dbReference>
<dbReference type="Gene3D" id="3.40.640.10">
    <property type="entry name" value="Type I PLP-dependent aspartate aminotransferase-like (Major domain)"/>
    <property type="match status" value="1"/>
</dbReference>
<evidence type="ECO:0000256" key="7">
    <source>
        <dbReference type="ARBA" id="ARBA00022898"/>
    </source>
</evidence>
<dbReference type="Gene3D" id="3.90.1150.10">
    <property type="entry name" value="Aspartate Aminotransferase, domain 1"/>
    <property type="match status" value="1"/>
</dbReference>
<evidence type="ECO:0000256" key="17">
    <source>
        <dbReference type="RuleBase" id="RU000382"/>
    </source>
</evidence>
<reference evidence="18 19" key="1">
    <citation type="submission" date="2018-07" db="EMBL/GenBank/DDBJ databases">
        <title>Draft Genome Assemblies for Five Robust Yarrowia lipolytica Strains Exhibiting High Lipid Production and Pentose Sugar Utilization and Sugar Alcohol Secretion from Undetoxified Lignocellulosic Biomass Hydrolysates.</title>
        <authorList>
            <consortium name="DOE Joint Genome Institute"/>
            <person name="Walker C."/>
            <person name="Ryu S."/>
            <person name="Na H."/>
            <person name="Zane M."/>
            <person name="LaButti K."/>
            <person name="Lipzen A."/>
            <person name="Haridas S."/>
            <person name="Barry K."/>
            <person name="Grigoriev I.V."/>
            <person name="Quarterman J."/>
            <person name="Slininger P."/>
            <person name="Dien B."/>
            <person name="Trinh C.T."/>
        </authorList>
    </citation>
    <scope>NUCLEOTIDE SEQUENCE [LARGE SCALE GENOMIC DNA]</scope>
    <source>
        <strain evidence="18 19">YB392</strain>
    </source>
</reference>
<comment type="cofactor">
    <cofactor evidence="1 16 17">
        <name>pyridoxal 5'-phosphate</name>
        <dbReference type="ChEBI" id="CHEBI:597326"/>
    </cofactor>
</comment>
<keyword evidence="5" id="KW-0812">Transmembrane</keyword>
<protein>
    <recommendedName>
        <fullName evidence="14">sphinganine-1-phosphate aldolase</fullName>
        <ecNumber evidence="14">4.1.2.27</ecNumber>
    </recommendedName>
    <alternativeName>
        <fullName evidence="15">Sphingosine-1-phosphate aldolase</fullName>
    </alternativeName>
</protein>
<dbReference type="InterPro" id="IPR015421">
    <property type="entry name" value="PyrdxlP-dep_Trfase_major"/>
</dbReference>
<evidence type="ECO:0000256" key="12">
    <source>
        <dbReference type="ARBA" id="ARBA00023239"/>
    </source>
</evidence>
<keyword evidence="6" id="KW-0256">Endoplasmic reticulum</keyword>
<comment type="similarity">
    <text evidence="13">Belongs to the group II decarboxylase family. Sphingosine-1-phosphate lyase subfamily.</text>
</comment>
<dbReference type="EMBL" id="KZ858961">
    <property type="protein sequence ID" value="RDW27534.1"/>
    <property type="molecule type" value="Genomic_DNA"/>
</dbReference>
<accession>A0A371CB60</accession>
<keyword evidence="8" id="KW-0746">Sphingolipid metabolism</keyword>
<dbReference type="Proteomes" id="UP000256601">
    <property type="component" value="Unassembled WGS sequence"/>
</dbReference>
<keyword evidence="7 16" id="KW-0663">Pyridoxal phosphate</keyword>
<dbReference type="Pfam" id="PF00282">
    <property type="entry name" value="Pyridoxal_deC"/>
    <property type="match status" value="1"/>
</dbReference>
<dbReference type="GO" id="GO:0030170">
    <property type="term" value="F:pyridoxal phosphate binding"/>
    <property type="evidence" value="ECO:0007669"/>
    <property type="project" value="InterPro"/>
</dbReference>
<dbReference type="AlphaFoldDB" id="A0A371CB60"/>
<evidence type="ECO:0000256" key="16">
    <source>
        <dbReference type="PIRSR" id="PIRSR602129-50"/>
    </source>
</evidence>
<evidence type="ECO:0000256" key="5">
    <source>
        <dbReference type="ARBA" id="ARBA00022692"/>
    </source>
</evidence>
<dbReference type="EC" id="4.1.2.27" evidence="14"/>
<comment type="subcellular location">
    <subcellularLocation>
        <location evidence="2">Endoplasmic reticulum membrane</location>
        <topology evidence="2">Single-pass membrane protein</topology>
    </subcellularLocation>
</comment>
<comment type="pathway">
    <text evidence="4">Sphingolipid metabolism.</text>
</comment>
<dbReference type="VEuPathDB" id="FungiDB:YALI1_E33285g"/>